<feature type="binding site" evidence="9">
    <location>
        <begin position="103"/>
        <end position="106"/>
    </location>
    <ligand>
        <name>ATP</name>
        <dbReference type="ChEBI" id="CHEBI:30616"/>
    </ligand>
</feature>
<dbReference type="Proteomes" id="UP000265798">
    <property type="component" value="Unassembled WGS sequence"/>
</dbReference>
<evidence type="ECO:0000256" key="1">
    <source>
        <dbReference type="ARBA" id="ARBA00022490"/>
    </source>
</evidence>
<comment type="caution">
    <text evidence="9">Lacks conserved residue(s) required for the propagation of feature annotation.</text>
</comment>
<dbReference type="GO" id="GO:0004141">
    <property type="term" value="F:dethiobiotin synthase activity"/>
    <property type="evidence" value="ECO:0007669"/>
    <property type="project" value="UniProtKB-UniRule"/>
</dbReference>
<feature type="active site" evidence="9">
    <location>
        <position position="35"/>
    </location>
</feature>
<keyword evidence="7 9" id="KW-0460">Magnesium</keyword>
<dbReference type="AlphaFoldDB" id="A0A396ZA55"/>
<dbReference type="EMBL" id="QHCT01000002">
    <property type="protein sequence ID" value="RHX90556.1"/>
    <property type="molecule type" value="Genomic_DNA"/>
</dbReference>
<dbReference type="SUPFAM" id="SSF52540">
    <property type="entry name" value="P-loop containing nucleoside triphosphate hydrolases"/>
    <property type="match status" value="1"/>
</dbReference>
<dbReference type="EC" id="6.3.3.3" evidence="9"/>
<comment type="subunit">
    <text evidence="9">Homodimer.</text>
</comment>
<feature type="binding site" evidence="9">
    <location>
        <begin position="11"/>
        <end position="16"/>
    </location>
    <ligand>
        <name>ATP</name>
        <dbReference type="ChEBI" id="CHEBI:30616"/>
    </ligand>
</feature>
<keyword evidence="5 9" id="KW-0093">Biotin biosynthesis</keyword>
<evidence type="ECO:0000256" key="8">
    <source>
        <dbReference type="ARBA" id="ARBA00047386"/>
    </source>
</evidence>
<keyword evidence="1 9" id="KW-0963">Cytoplasm</keyword>
<sequence length="221" mass="24722">MSVFISATGTDVGKSFLSSLILAKYGEELGLKYFKPIQTGEESDRASVMDLSGLDESRFLKNYYSFAFAGSPHYAAELEGTEIDTDELARHLFSIREEKLIVEGAGGLLVPLTRKTLTIDVVRQSEIPLILAAPVSLGAINQTLLSLEAIQKRNLAFKGVFFIGTPDKTTEDNIRTILEWSGVPMLGFFYFHTKERLSREEFRKDCLLRFDPDSILKEAIQ</sequence>
<feature type="binding site" evidence="9">
    <location>
        <position position="103"/>
    </location>
    <ligand>
        <name>Mg(2+)</name>
        <dbReference type="ChEBI" id="CHEBI:18420"/>
    </ligand>
</feature>
<dbReference type="GO" id="GO:0000287">
    <property type="term" value="F:magnesium ion binding"/>
    <property type="evidence" value="ECO:0007669"/>
    <property type="project" value="UniProtKB-UniRule"/>
</dbReference>
<comment type="caution">
    <text evidence="10">The sequence shown here is derived from an EMBL/GenBank/DDBJ whole genome shotgun (WGS) entry which is preliminary data.</text>
</comment>
<protein>
    <recommendedName>
        <fullName evidence="9">ATP-dependent dethiobiotin synthetase BioD</fullName>
        <ecNumber evidence="9">6.3.3.3</ecNumber>
    </recommendedName>
    <alternativeName>
        <fullName evidence="9">DTB synthetase</fullName>
        <shortName evidence="9">DTBS</shortName>
    </alternativeName>
    <alternativeName>
        <fullName evidence="9">Dethiobiotin synthase</fullName>
    </alternativeName>
</protein>
<dbReference type="PANTHER" id="PTHR43210:SF2">
    <property type="entry name" value="ATP-DEPENDENT DETHIOBIOTIN SYNTHETASE BIOD 2"/>
    <property type="match status" value="1"/>
</dbReference>
<proteinExistence type="inferred from homology"/>
<dbReference type="Gene3D" id="3.40.50.300">
    <property type="entry name" value="P-loop containing nucleotide triphosphate hydrolases"/>
    <property type="match status" value="1"/>
</dbReference>
<evidence type="ECO:0000256" key="5">
    <source>
        <dbReference type="ARBA" id="ARBA00022756"/>
    </source>
</evidence>
<comment type="function">
    <text evidence="9">Catalyzes a mechanistically unusual reaction, the ATP-dependent insertion of CO2 between the N7 and N8 nitrogen atoms of 7,8-diaminopelargonic acid (DAPA, also called 7,8-diammoniononanoate) to form a ureido ring.</text>
</comment>
<feature type="binding site" evidence="9">
    <location>
        <position position="44"/>
    </location>
    <ligand>
        <name>ATP</name>
        <dbReference type="ChEBI" id="CHEBI:30616"/>
    </ligand>
</feature>
<dbReference type="GO" id="GO:0009102">
    <property type="term" value="P:biotin biosynthetic process"/>
    <property type="evidence" value="ECO:0007669"/>
    <property type="project" value="UniProtKB-UniRule"/>
</dbReference>
<dbReference type="CDD" id="cd03109">
    <property type="entry name" value="DTBS"/>
    <property type="match status" value="1"/>
</dbReference>
<keyword evidence="6 9" id="KW-0067">ATP-binding</keyword>
<keyword evidence="3 9" id="KW-0479">Metal-binding</keyword>
<feature type="binding site" evidence="9">
    <location>
        <position position="15"/>
    </location>
    <ligand>
        <name>Mg(2+)</name>
        <dbReference type="ChEBI" id="CHEBI:18420"/>
    </ligand>
</feature>
<evidence type="ECO:0000256" key="7">
    <source>
        <dbReference type="ARBA" id="ARBA00022842"/>
    </source>
</evidence>
<comment type="pathway">
    <text evidence="9">Cofactor biosynthesis; biotin biosynthesis; biotin from 7,8-diaminononanoate: step 1/2.</text>
</comment>
<comment type="catalytic activity">
    <reaction evidence="8">
        <text>(7R,8S)-8-amino-7-(carboxyamino)nonanoate + ATP = (4R,5S)-dethiobiotin + ADP + phosphate + H(+)</text>
        <dbReference type="Rhea" id="RHEA:63684"/>
        <dbReference type="ChEBI" id="CHEBI:15378"/>
        <dbReference type="ChEBI" id="CHEBI:30616"/>
        <dbReference type="ChEBI" id="CHEBI:43474"/>
        <dbReference type="ChEBI" id="CHEBI:149470"/>
        <dbReference type="ChEBI" id="CHEBI:149473"/>
        <dbReference type="ChEBI" id="CHEBI:456216"/>
    </reaction>
</comment>
<evidence type="ECO:0000313" key="10">
    <source>
        <dbReference type="EMBL" id="RHX90556.1"/>
    </source>
</evidence>
<evidence type="ECO:0000256" key="9">
    <source>
        <dbReference type="HAMAP-Rule" id="MF_00336"/>
    </source>
</evidence>
<comment type="similarity">
    <text evidence="9">Belongs to the dethiobiotin synthetase family.</text>
</comment>
<dbReference type="GO" id="GO:0005829">
    <property type="term" value="C:cytosol"/>
    <property type="evidence" value="ECO:0007669"/>
    <property type="project" value="TreeGrafter"/>
</dbReference>
<feature type="binding site" evidence="9">
    <location>
        <position position="39"/>
    </location>
    <ligand>
        <name>substrate</name>
    </ligand>
</feature>
<comment type="cofactor">
    <cofactor evidence="9">
        <name>Mg(2+)</name>
        <dbReference type="ChEBI" id="CHEBI:18420"/>
    </cofactor>
</comment>
<evidence type="ECO:0000313" key="11">
    <source>
        <dbReference type="Proteomes" id="UP000265798"/>
    </source>
</evidence>
<evidence type="ECO:0000256" key="3">
    <source>
        <dbReference type="ARBA" id="ARBA00022723"/>
    </source>
</evidence>
<evidence type="ECO:0000256" key="4">
    <source>
        <dbReference type="ARBA" id="ARBA00022741"/>
    </source>
</evidence>
<gene>
    <name evidence="9 10" type="primary">bioD</name>
    <name evidence="10" type="ORF">DLM75_09070</name>
</gene>
<dbReference type="GO" id="GO:0005524">
    <property type="term" value="F:ATP binding"/>
    <property type="evidence" value="ECO:0007669"/>
    <property type="project" value="UniProtKB-UniRule"/>
</dbReference>
<dbReference type="OrthoDB" id="9802097at2"/>
<keyword evidence="4 9" id="KW-0547">Nucleotide-binding</keyword>
<feature type="binding site" evidence="9">
    <location>
        <position position="44"/>
    </location>
    <ligand>
        <name>Mg(2+)</name>
        <dbReference type="ChEBI" id="CHEBI:18420"/>
    </ligand>
</feature>
<dbReference type="RefSeq" id="WP_118968208.1">
    <property type="nucleotide sequence ID" value="NZ_QHCT01000002.1"/>
</dbReference>
<dbReference type="PIRSF" id="PIRSF006755">
    <property type="entry name" value="DTB_synth"/>
    <property type="match status" value="1"/>
</dbReference>
<dbReference type="NCBIfam" id="TIGR00347">
    <property type="entry name" value="bioD"/>
    <property type="match status" value="1"/>
</dbReference>
<keyword evidence="2 9" id="KW-0436">Ligase</keyword>
<dbReference type="UniPathway" id="UPA00078">
    <property type="reaction ID" value="UER00161"/>
</dbReference>
<comment type="catalytic activity">
    <reaction evidence="9">
        <text>(7R,8S)-7,8-diammoniononanoate + CO2 + ATP = (4R,5S)-dethiobiotin + ADP + phosphate + 3 H(+)</text>
        <dbReference type="Rhea" id="RHEA:15805"/>
        <dbReference type="ChEBI" id="CHEBI:15378"/>
        <dbReference type="ChEBI" id="CHEBI:16526"/>
        <dbReference type="ChEBI" id="CHEBI:30616"/>
        <dbReference type="ChEBI" id="CHEBI:43474"/>
        <dbReference type="ChEBI" id="CHEBI:149469"/>
        <dbReference type="ChEBI" id="CHEBI:149473"/>
        <dbReference type="ChEBI" id="CHEBI:456216"/>
        <dbReference type="EC" id="6.3.3.3"/>
    </reaction>
</comment>
<dbReference type="InterPro" id="IPR027417">
    <property type="entry name" value="P-loop_NTPase"/>
</dbReference>
<comment type="subcellular location">
    <subcellularLocation>
        <location evidence="9">Cytoplasm</location>
    </subcellularLocation>
</comment>
<dbReference type="PANTHER" id="PTHR43210">
    <property type="entry name" value="DETHIOBIOTIN SYNTHETASE"/>
    <property type="match status" value="1"/>
</dbReference>
<reference evidence="11" key="1">
    <citation type="submission" date="2018-05" db="EMBL/GenBank/DDBJ databases">
        <title>Leptospira yasudae sp. nov. and Leptospira stimsonii sp. nov., two pathogenic species of the genus Leptospira isolated from environmental sources.</title>
        <authorList>
            <person name="Casanovas-Massana A."/>
            <person name="Hamond C."/>
            <person name="Santos L.A."/>
            <person name="Hacker K.P."/>
            <person name="Balassiano I."/>
            <person name="Medeiros M.A."/>
            <person name="Reis M.G."/>
            <person name="Ko A.I."/>
            <person name="Wunder E.A."/>
        </authorList>
    </citation>
    <scope>NUCLEOTIDE SEQUENCE [LARGE SCALE GENOMIC DNA]</scope>
    <source>
        <strain evidence="11">Yale</strain>
    </source>
</reference>
<accession>A0A396ZA55</accession>
<evidence type="ECO:0000256" key="6">
    <source>
        <dbReference type="ARBA" id="ARBA00022840"/>
    </source>
</evidence>
<dbReference type="Pfam" id="PF13500">
    <property type="entry name" value="AAA_26"/>
    <property type="match status" value="1"/>
</dbReference>
<name>A0A396ZA55_9LEPT</name>
<dbReference type="HAMAP" id="MF_00336">
    <property type="entry name" value="BioD"/>
    <property type="match status" value="1"/>
</dbReference>
<organism evidence="10 11">
    <name type="scientific">Leptospira stimsonii</name>
    <dbReference type="NCBI Taxonomy" id="2202203"/>
    <lineage>
        <taxon>Bacteria</taxon>
        <taxon>Pseudomonadati</taxon>
        <taxon>Spirochaetota</taxon>
        <taxon>Spirochaetia</taxon>
        <taxon>Leptospirales</taxon>
        <taxon>Leptospiraceae</taxon>
        <taxon>Leptospira</taxon>
    </lineage>
</organism>
<dbReference type="InterPro" id="IPR004472">
    <property type="entry name" value="DTB_synth_BioD"/>
</dbReference>
<evidence type="ECO:0000256" key="2">
    <source>
        <dbReference type="ARBA" id="ARBA00022598"/>
    </source>
</evidence>